<evidence type="ECO:0000256" key="3">
    <source>
        <dbReference type="ARBA" id="ARBA00023015"/>
    </source>
</evidence>
<dbReference type="SMART" id="SM00717">
    <property type="entry name" value="SANT"/>
    <property type="match status" value="2"/>
</dbReference>
<feature type="domain" description="Myb-like" evidence="7">
    <location>
        <begin position="63"/>
        <end position="113"/>
    </location>
</feature>
<dbReference type="InterPro" id="IPR001005">
    <property type="entry name" value="SANT/Myb"/>
</dbReference>
<keyword evidence="6" id="KW-0539">Nucleus</keyword>
<evidence type="ECO:0000256" key="6">
    <source>
        <dbReference type="ARBA" id="ARBA00023242"/>
    </source>
</evidence>
<gene>
    <name evidence="10" type="primary">LOC101492565</name>
</gene>
<sequence>MGRAPCCDKSKVKRGPWSHEEDIILKNYLEKNGTGGNWIALPQKAGLKRCGKSCRLRWLNYLRPHIKLGGFTEEEDNIISTLYGTIGSRWSLIAAQLPGRTDNDVKNHWNTKLKKKFLAQYSSNIATNNNNYTNSSTSTSFDHFSTLTFQPQINEPFIYDQKINLASFDDSNKVLDLEQTQIHNSLPMTMESEAFYSGSSLSSSCNTPTTKEISTISISNARFVEEQNNIHSQWFEYDNDDSILLEFALDDILNQDKVAHSSD</sequence>
<dbReference type="CDD" id="cd00167">
    <property type="entry name" value="SANT"/>
    <property type="match status" value="2"/>
</dbReference>
<feature type="domain" description="Myb-like" evidence="7">
    <location>
        <begin position="9"/>
        <end position="62"/>
    </location>
</feature>
<dbReference type="InterPro" id="IPR017930">
    <property type="entry name" value="Myb_dom"/>
</dbReference>
<proteinExistence type="predicted"/>
<organism evidence="9 10">
    <name type="scientific">Cicer arietinum</name>
    <name type="common">Chickpea</name>
    <name type="synonym">Garbanzo</name>
    <dbReference type="NCBI Taxonomy" id="3827"/>
    <lineage>
        <taxon>Eukaryota</taxon>
        <taxon>Viridiplantae</taxon>
        <taxon>Streptophyta</taxon>
        <taxon>Embryophyta</taxon>
        <taxon>Tracheophyta</taxon>
        <taxon>Spermatophyta</taxon>
        <taxon>Magnoliopsida</taxon>
        <taxon>eudicotyledons</taxon>
        <taxon>Gunneridae</taxon>
        <taxon>Pentapetalae</taxon>
        <taxon>rosids</taxon>
        <taxon>fabids</taxon>
        <taxon>Fabales</taxon>
        <taxon>Fabaceae</taxon>
        <taxon>Papilionoideae</taxon>
        <taxon>50 kb inversion clade</taxon>
        <taxon>NPAAA clade</taxon>
        <taxon>Hologalegina</taxon>
        <taxon>IRL clade</taxon>
        <taxon>Cicereae</taxon>
        <taxon>Cicer</taxon>
    </lineage>
</organism>
<keyword evidence="9" id="KW-1185">Reference proteome</keyword>
<keyword evidence="4" id="KW-0238">DNA-binding</keyword>
<keyword evidence="3" id="KW-0805">Transcription regulation</keyword>
<dbReference type="PaxDb" id="3827-XP_004503043.1"/>
<dbReference type="PANTHER" id="PTHR48000:SF67">
    <property type="entry name" value="MYB-LIKE DNA-BINDING DOMAIN CONTAINING PROTEIN, EXPRESSED"/>
    <property type="match status" value="1"/>
</dbReference>
<keyword evidence="5" id="KW-0804">Transcription</keyword>
<keyword evidence="2" id="KW-0677">Repeat</keyword>
<dbReference type="GeneID" id="101492565"/>
<dbReference type="OrthoDB" id="2143914at2759"/>
<protein>
    <submittedName>
        <fullName evidence="10">Transcription factor MYB36-like</fullName>
    </submittedName>
</protein>
<evidence type="ECO:0000256" key="2">
    <source>
        <dbReference type="ARBA" id="ARBA00022737"/>
    </source>
</evidence>
<dbReference type="AlphaFoldDB" id="A0A1S2YD21"/>
<dbReference type="FunFam" id="1.10.10.60:FF:000015">
    <property type="entry name" value="Transcription factor RAX3"/>
    <property type="match status" value="1"/>
</dbReference>
<evidence type="ECO:0000313" key="9">
    <source>
        <dbReference type="Proteomes" id="UP000087171"/>
    </source>
</evidence>
<feature type="domain" description="HTH myb-type" evidence="8">
    <location>
        <begin position="63"/>
        <end position="117"/>
    </location>
</feature>
<dbReference type="KEGG" id="cam:101492565"/>
<evidence type="ECO:0000313" key="10">
    <source>
        <dbReference type="RefSeq" id="XP_004503043.1"/>
    </source>
</evidence>
<dbReference type="Pfam" id="PF00249">
    <property type="entry name" value="Myb_DNA-binding"/>
    <property type="match status" value="2"/>
</dbReference>
<accession>A0A1S2YD21</accession>
<evidence type="ECO:0000259" key="8">
    <source>
        <dbReference type="PROSITE" id="PS51294"/>
    </source>
</evidence>
<dbReference type="PANTHER" id="PTHR48000">
    <property type="entry name" value="OS09G0431300 PROTEIN"/>
    <property type="match status" value="1"/>
</dbReference>
<dbReference type="GO" id="GO:0003677">
    <property type="term" value="F:DNA binding"/>
    <property type="evidence" value="ECO:0007669"/>
    <property type="project" value="UniProtKB-KW"/>
</dbReference>
<evidence type="ECO:0000256" key="1">
    <source>
        <dbReference type="ARBA" id="ARBA00004123"/>
    </source>
</evidence>
<evidence type="ECO:0000256" key="5">
    <source>
        <dbReference type="ARBA" id="ARBA00023163"/>
    </source>
</evidence>
<dbReference type="Proteomes" id="UP000087171">
    <property type="component" value="Chromosome Ca5"/>
</dbReference>
<evidence type="ECO:0000259" key="7">
    <source>
        <dbReference type="PROSITE" id="PS50090"/>
    </source>
</evidence>
<dbReference type="eggNOG" id="KOG0048">
    <property type="taxonomic scope" value="Eukaryota"/>
</dbReference>
<evidence type="ECO:0000256" key="4">
    <source>
        <dbReference type="ARBA" id="ARBA00023125"/>
    </source>
</evidence>
<dbReference type="RefSeq" id="XP_004503043.1">
    <property type="nucleotide sequence ID" value="XM_004502986.3"/>
</dbReference>
<dbReference type="GO" id="GO:0005634">
    <property type="term" value="C:nucleus"/>
    <property type="evidence" value="ECO:0007669"/>
    <property type="project" value="UniProtKB-SubCell"/>
</dbReference>
<dbReference type="PROSITE" id="PS51294">
    <property type="entry name" value="HTH_MYB"/>
    <property type="match status" value="2"/>
</dbReference>
<reference evidence="9" key="1">
    <citation type="journal article" date="2013" name="Nat. Biotechnol.">
        <title>Draft genome sequence of chickpea (Cicer arietinum) provides a resource for trait improvement.</title>
        <authorList>
            <person name="Varshney R.K."/>
            <person name="Song C."/>
            <person name="Saxena R.K."/>
            <person name="Azam S."/>
            <person name="Yu S."/>
            <person name="Sharpe A.G."/>
            <person name="Cannon S."/>
            <person name="Baek J."/>
            <person name="Rosen B.D."/>
            <person name="Tar'an B."/>
            <person name="Millan T."/>
            <person name="Zhang X."/>
            <person name="Ramsay L.D."/>
            <person name="Iwata A."/>
            <person name="Wang Y."/>
            <person name="Nelson W."/>
            <person name="Farmer A.D."/>
            <person name="Gaur P.M."/>
            <person name="Soderlund C."/>
            <person name="Penmetsa R.V."/>
            <person name="Xu C."/>
            <person name="Bharti A.K."/>
            <person name="He W."/>
            <person name="Winter P."/>
            <person name="Zhao S."/>
            <person name="Hane J.K."/>
            <person name="Carrasquilla-Garcia N."/>
            <person name="Condie J.A."/>
            <person name="Upadhyaya H.D."/>
            <person name="Luo M.C."/>
            <person name="Thudi M."/>
            <person name="Gowda C.L."/>
            <person name="Singh N.P."/>
            <person name="Lichtenzveig J."/>
            <person name="Gali K.K."/>
            <person name="Rubio J."/>
            <person name="Nadarajan N."/>
            <person name="Dolezel J."/>
            <person name="Bansal K.C."/>
            <person name="Xu X."/>
            <person name="Edwards D."/>
            <person name="Zhang G."/>
            <person name="Kahl G."/>
            <person name="Gil J."/>
            <person name="Singh K.B."/>
            <person name="Datta S.K."/>
            <person name="Jackson S.A."/>
            <person name="Wang J."/>
            <person name="Cook D.R."/>
        </authorList>
    </citation>
    <scope>NUCLEOTIDE SEQUENCE [LARGE SCALE GENOMIC DNA]</scope>
    <source>
        <strain evidence="9">cv. CDC Frontier</strain>
    </source>
</reference>
<dbReference type="Gene3D" id="1.10.10.60">
    <property type="entry name" value="Homeodomain-like"/>
    <property type="match status" value="2"/>
</dbReference>
<feature type="domain" description="HTH myb-type" evidence="8">
    <location>
        <begin position="9"/>
        <end position="62"/>
    </location>
</feature>
<reference evidence="10" key="2">
    <citation type="submission" date="2025-08" db="UniProtKB">
        <authorList>
            <consortium name="RefSeq"/>
        </authorList>
    </citation>
    <scope>IDENTIFICATION</scope>
    <source>
        <tissue evidence="10">Etiolated seedlings</tissue>
    </source>
</reference>
<dbReference type="SUPFAM" id="SSF46689">
    <property type="entry name" value="Homeodomain-like"/>
    <property type="match status" value="1"/>
</dbReference>
<dbReference type="PROSITE" id="PS50090">
    <property type="entry name" value="MYB_LIKE"/>
    <property type="match status" value="2"/>
</dbReference>
<name>A0A1S2YD21_CICAR</name>
<dbReference type="InterPro" id="IPR009057">
    <property type="entry name" value="Homeodomain-like_sf"/>
</dbReference>
<comment type="subcellular location">
    <subcellularLocation>
        <location evidence="1">Nucleus</location>
    </subcellularLocation>
</comment>